<keyword evidence="2" id="KW-1185">Reference proteome</keyword>
<dbReference type="HOGENOM" id="CLU_212463_0_0_9"/>
<proteinExistence type="predicted"/>
<dbReference type="EMBL" id="AWSJ01000200">
    <property type="protein sequence ID" value="ERI08574.1"/>
    <property type="molecule type" value="Genomic_DNA"/>
</dbReference>
<organism evidence="1 2">
    <name type="scientific">Aneurinibacillus aneurinilyticus ATCC 12856</name>
    <dbReference type="NCBI Taxonomy" id="649747"/>
    <lineage>
        <taxon>Bacteria</taxon>
        <taxon>Bacillati</taxon>
        <taxon>Bacillota</taxon>
        <taxon>Bacilli</taxon>
        <taxon>Bacillales</taxon>
        <taxon>Paenibacillaceae</taxon>
        <taxon>Aneurinibacillus group</taxon>
        <taxon>Aneurinibacillus</taxon>
    </lineage>
</organism>
<reference evidence="1 2" key="1">
    <citation type="submission" date="2013-08" db="EMBL/GenBank/DDBJ databases">
        <authorList>
            <person name="Weinstock G."/>
            <person name="Sodergren E."/>
            <person name="Wylie T."/>
            <person name="Fulton L."/>
            <person name="Fulton R."/>
            <person name="Fronick C."/>
            <person name="O'Laughlin M."/>
            <person name="Godfrey J."/>
            <person name="Miner T."/>
            <person name="Herter B."/>
            <person name="Appelbaum E."/>
            <person name="Cordes M."/>
            <person name="Lek S."/>
            <person name="Wollam A."/>
            <person name="Pepin K.H."/>
            <person name="Palsikar V.B."/>
            <person name="Mitreva M."/>
            <person name="Wilson R.K."/>
        </authorList>
    </citation>
    <scope>NUCLEOTIDE SEQUENCE [LARGE SCALE GENOMIC DNA]</scope>
    <source>
        <strain evidence="1 2">ATCC 12856</strain>
    </source>
</reference>
<protein>
    <submittedName>
        <fullName evidence="1">Uncharacterized protein</fullName>
    </submittedName>
</protein>
<accession>U1WJ03</accession>
<dbReference type="Proteomes" id="UP000016511">
    <property type="component" value="Unassembled WGS sequence"/>
</dbReference>
<name>U1WJ03_ANEAE</name>
<dbReference type="AlphaFoldDB" id="U1WJ03"/>
<gene>
    <name evidence="1" type="ORF">HMPREF0083_03302</name>
</gene>
<evidence type="ECO:0000313" key="2">
    <source>
        <dbReference type="Proteomes" id="UP000016511"/>
    </source>
</evidence>
<sequence length="55" mass="6194">MSSASRGPDVLPVRPWRQKAAVSLPCEKKTREDADACIFYSNVWVINRCDANLLD</sequence>
<comment type="caution">
    <text evidence="1">The sequence shown here is derived from an EMBL/GenBank/DDBJ whole genome shotgun (WGS) entry which is preliminary data.</text>
</comment>
<evidence type="ECO:0000313" key="1">
    <source>
        <dbReference type="EMBL" id="ERI08574.1"/>
    </source>
</evidence>